<dbReference type="GO" id="GO:0005886">
    <property type="term" value="C:plasma membrane"/>
    <property type="evidence" value="ECO:0007669"/>
    <property type="project" value="UniProtKB-SubCell"/>
</dbReference>
<evidence type="ECO:0000256" key="5">
    <source>
        <dbReference type="ARBA" id="ARBA00022989"/>
    </source>
</evidence>
<evidence type="ECO:0000256" key="3">
    <source>
        <dbReference type="ARBA" id="ARBA00022475"/>
    </source>
</evidence>
<dbReference type="Proteomes" id="UP000807785">
    <property type="component" value="Unassembled WGS sequence"/>
</dbReference>
<comment type="caution">
    <text evidence="8">The sequence shown here is derived from an EMBL/GenBank/DDBJ whole genome shotgun (WGS) entry which is preliminary data.</text>
</comment>
<comment type="subcellular location">
    <subcellularLocation>
        <location evidence="1">Cell membrane</location>
        <topology evidence="1">Multi-pass membrane protein</topology>
    </subcellularLocation>
</comment>
<gene>
    <name evidence="8" type="ORF">IPH26_13845</name>
</gene>
<evidence type="ECO:0000256" key="4">
    <source>
        <dbReference type="ARBA" id="ARBA00022692"/>
    </source>
</evidence>
<keyword evidence="5 7" id="KW-1133">Transmembrane helix</keyword>
<name>A0A9D7HMP1_9PROT</name>
<reference evidence="8" key="1">
    <citation type="submission" date="2020-10" db="EMBL/GenBank/DDBJ databases">
        <title>Connecting structure to function with the recovery of over 1000 high-quality activated sludge metagenome-assembled genomes encoding full-length rRNA genes using long-read sequencing.</title>
        <authorList>
            <person name="Singleton C.M."/>
            <person name="Petriglieri F."/>
            <person name="Kristensen J.M."/>
            <person name="Kirkegaard R.H."/>
            <person name="Michaelsen T.Y."/>
            <person name="Andersen M.H."/>
            <person name="Karst S.M."/>
            <person name="Dueholm M.S."/>
            <person name="Nielsen P.H."/>
            <person name="Albertsen M."/>
        </authorList>
    </citation>
    <scope>NUCLEOTIDE SEQUENCE</scope>
    <source>
        <strain evidence="8">Bjer_18-Q3-R1-45_BAT3C.347</strain>
    </source>
</reference>
<sequence>MIWVFAIVMGVAVAAGTYLALSRDLFRMVVGLSVIGAALNLLLFAAGRLDSTAPPIIRAGEQVLAHAANPLPQALALTAIVIGFALLCFSLVLVVRLMRATGTDDARALRAAEPPSGEGVKPPLEDI</sequence>
<evidence type="ECO:0000256" key="1">
    <source>
        <dbReference type="ARBA" id="ARBA00004651"/>
    </source>
</evidence>
<feature type="transmembrane region" description="Helical" evidence="7">
    <location>
        <begin position="6"/>
        <end position="21"/>
    </location>
</feature>
<evidence type="ECO:0000313" key="9">
    <source>
        <dbReference type="Proteomes" id="UP000807785"/>
    </source>
</evidence>
<dbReference type="PANTHER" id="PTHR34583:SF2">
    <property type="entry name" value="ANTIPORTER SUBUNIT MNHC2-RELATED"/>
    <property type="match status" value="1"/>
</dbReference>
<dbReference type="Gene3D" id="1.10.287.3510">
    <property type="match status" value="1"/>
</dbReference>
<evidence type="ECO:0000256" key="7">
    <source>
        <dbReference type="SAM" id="Phobius"/>
    </source>
</evidence>
<dbReference type="InterPro" id="IPR039428">
    <property type="entry name" value="NUOK/Mnh_C1-like"/>
</dbReference>
<evidence type="ECO:0000256" key="6">
    <source>
        <dbReference type="ARBA" id="ARBA00023136"/>
    </source>
</evidence>
<protein>
    <submittedName>
        <fullName evidence="8">NADH-quinone oxidoreductase subunit K</fullName>
    </submittedName>
</protein>
<dbReference type="InterPro" id="IPR050601">
    <property type="entry name" value="CPA3_antiporter_subunitC"/>
</dbReference>
<keyword evidence="3" id="KW-1003">Cell membrane</keyword>
<keyword evidence="6 7" id="KW-0472">Membrane</keyword>
<dbReference type="EMBL" id="JADJEV010000004">
    <property type="protein sequence ID" value="MBK6973958.1"/>
    <property type="molecule type" value="Genomic_DNA"/>
</dbReference>
<evidence type="ECO:0000256" key="2">
    <source>
        <dbReference type="ARBA" id="ARBA00010388"/>
    </source>
</evidence>
<dbReference type="Pfam" id="PF00420">
    <property type="entry name" value="Oxidored_q2"/>
    <property type="match status" value="1"/>
</dbReference>
<keyword evidence="4 7" id="KW-0812">Transmembrane</keyword>
<evidence type="ECO:0000313" key="8">
    <source>
        <dbReference type="EMBL" id="MBK6973958.1"/>
    </source>
</evidence>
<feature type="transmembrane region" description="Helical" evidence="7">
    <location>
        <begin position="28"/>
        <end position="46"/>
    </location>
</feature>
<accession>A0A9D7HMP1</accession>
<proteinExistence type="inferred from homology"/>
<organism evidence="8 9">
    <name type="scientific">Candidatus Methylophosphatis roskildensis</name>
    <dbReference type="NCBI Taxonomy" id="2899263"/>
    <lineage>
        <taxon>Bacteria</taxon>
        <taxon>Pseudomonadati</taxon>
        <taxon>Pseudomonadota</taxon>
        <taxon>Betaproteobacteria</taxon>
        <taxon>Nitrosomonadales</taxon>
        <taxon>Sterolibacteriaceae</taxon>
        <taxon>Candidatus Methylophosphatis</taxon>
    </lineage>
</organism>
<comment type="similarity">
    <text evidence="2">Belongs to the CPA3 antiporters (TC 2.A.63) subunit C family.</text>
</comment>
<dbReference type="PANTHER" id="PTHR34583">
    <property type="entry name" value="ANTIPORTER SUBUNIT MNHC2-RELATED"/>
    <property type="match status" value="1"/>
</dbReference>
<feature type="transmembrane region" description="Helical" evidence="7">
    <location>
        <begin position="74"/>
        <end position="95"/>
    </location>
</feature>
<dbReference type="AlphaFoldDB" id="A0A9D7HMP1"/>